<evidence type="ECO:0000259" key="2">
    <source>
        <dbReference type="Pfam" id="PF13472"/>
    </source>
</evidence>
<dbReference type="OrthoDB" id="3786280at2"/>
<feature type="chain" id="PRO_5015034482" evidence="1">
    <location>
        <begin position="32"/>
        <end position="232"/>
    </location>
</feature>
<reference evidence="3 4" key="1">
    <citation type="submission" date="2017-11" db="EMBL/GenBank/DDBJ databases">
        <title>Genomic Encyclopedia of Archaeal and Bacterial Type Strains, Phase II (KMG-II): From Individual Species to Whole Genera.</title>
        <authorList>
            <person name="Goeker M."/>
        </authorList>
    </citation>
    <scope>NUCLEOTIDE SEQUENCE [LARGE SCALE GENOMIC DNA]</scope>
    <source>
        <strain evidence="3 4">DSM 27763</strain>
    </source>
</reference>
<feature type="signal peptide" evidence="1">
    <location>
        <begin position="1"/>
        <end position="31"/>
    </location>
</feature>
<feature type="domain" description="SGNH hydrolase-type esterase" evidence="2">
    <location>
        <begin position="66"/>
        <end position="218"/>
    </location>
</feature>
<comment type="caution">
    <text evidence="3">The sequence shown here is derived from an EMBL/GenBank/DDBJ whole genome shotgun (WGS) entry which is preliminary data.</text>
</comment>
<dbReference type="Gene3D" id="3.40.50.1110">
    <property type="entry name" value="SGNH hydrolase"/>
    <property type="match status" value="1"/>
</dbReference>
<dbReference type="SUPFAM" id="SSF52266">
    <property type="entry name" value="SGNH hydrolase"/>
    <property type="match status" value="1"/>
</dbReference>
<dbReference type="RefSeq" id="WP_039341166.1">
    <property type="nucleotide sequence ID" value="NZ_PGEZ01000001.1"/>
</dbReference>
<name>A0A0B2BTW7_9ACTN</name>
<dbReference type="InterPro" id="IPR013830">
    <property type="entry name" value="SGNH_hydro"/>
</dbReference>
<dbReference type="InterPro" id="IPR036514">
    <property type="entry name" value="SGNH_hydro_sf"/>
</dbReference>
<evidence type="ECO:0000313" key="4">
    <source>
        <dbReference type="Proteomes" id="UP000230842"/>
    </source>
</evidence>
<gene>
    <name evidence="3" type="ORF">CLV56_2223</name>
</gene>
<accession>A0A0B2BTW7</accession>
<protein>
    <submittedName>
        <fullName evidence="3">Acyl-CoA thioesterase-1</fullName>
    </submittedName>
</protein>
<dbReference type="CDD" id="cd00229">
    <property type="entry name" value="SGNH_hydrolase"/>
    <property type="match status" value="1"/>
</dbReference>
<dbReference type="Proteomes" id="UP000230842">
    <property type="component" value="Unassembled WGS sequence"/>
</dbReference>
<evidence type="ECO:0000313" key="3">
    <source>
        <dbReference type="EMBL" id="PJJ57980.1"/>
    </source>
</evidence>
<keyword evidence="4" id="KW-1185">Reference proteome</keyword>
<organism evidence="3 4">
    <name type="scientific">Mumia flava</name>
    <dbReference type="NCBI Taxonomy" id="1348852"/>
    <lineage>
        <taxon>Bacteria</taxon>
        <taxon>Bacillati</taxon>
        <taxon>Actinomycetota</taxon>
        <taxon>Actinomycetes</taxon>
        <taxon>Propionibacteriales</taxon>
        <taxon>Nocardioidaceae</taxon>
        <taxon>Mumia</taxon>
    </lineage>
</organism>
<keyword evidence="1" id="KW-0732">Signal</keyword>
<evidence type="ECO:0000256" key="1">
    <source>
        <dbReference type="SAM" id="SignalP"/>
    </source>
</evidence>
<dbReference type="Pfam" id="PF13472">
    <property type="entry name" value="Lipase_GDSL_2"/>
    <property type="match status" value="1"/>
</dbReference>
<proteinExistence type="predicted"/>
<dbReference type="EMBL" id="PGEZ01000001">
    <property type="protein sequence ID" value="PJJ57980.1"/>
    <property type="molecule type" value="Genomic_DNA"/>
</dbReference>
<dbReference type="AlphaFoldDB" id="A0A0B2BTW7"/>
<sequence>MITFPRRLALRFGVLSLCILLTALVASTRLADEAVGADVRRCETFAAGAAARRAEPPTGTGPRIVVVGDSWSAGLGLRDPSQAWTSRLEGRVHVDAFSGSGFSAAASPCRGASFAARVERAVEGGADLVVLEGGLNDVDQSVADLRAGFERVLAPLDGLDVVVVGPAAAPARAAGAAWVDTELAVLTGDHGVAYVSTRDLDLPYLSDGLHLTTDGHRAFGEAVATRIAGLAG</sequence>